<proteinExistence type="predicted"/>
<sequence length="116" mass="12638">MPHTEPTPIGAPDLAGVRRLGDNLAVLETVEGETVVCVHCGTRIGPLSGGAFFAALARRDARPTEAGPHIWHDPSEYVDAVVVFWQLFCPGCLTAVHSRVVPVDRPLPNDDYRNWL</sequence>
<dbReference type="RefSeq" id="WP_151540311.1">
    <property type="nucleotide sequence ID" value="NZ_WBMR01000028.1"/>
</dbReference>
<protein>
    <recommendedName>
        <fullName evidence="3">Acetophenone carboxylase</fullName>
    </recommendedName>
</protein>
<reference evidence="1 2" key="1">
    <citation type="submission" date="2019-09" db="EMBL/GenBank/DDBJ databases">
        <title>Actinomadura physcomitrii sp. nov., a novel actinomycete isolated from moss [Physcomitrium sphaericum (Ludw) Fuernr].</title>
        <authorList>
            <person name="Liu C."/>
            <person name="Zhuang X."/>
        </authorList>
    </citation>
    <scope>NUCLEOTIDE SEQUENCE [LARGE SCALE GENOMIC DNA]</scope>
    <source>
        <strain evidence="1 2">CYP1-1B</strain>
    </source>
</reference>
<keyword evidence="2" id="KW-1185">Reference proteome</keyword>
<evidence type="ECO:0000313" key="2">
    <source>
        <dbReference type="Proteomes" id="UP000483004"/>
    </source>
</evidence>
<evidence type="ECO:0000313" key="1">
    <source>
        <dbReference type="EMBL" id="KAB2382925.1"/>
    </source>
</evidence>
<dbReference type="OrthoDB" id="3625943at2"/>
<gene>
    <name evidence="1" type="ORF">F9B16_13125</name>
</gene>
<dbReference type="AlphaFoldDB" id="A0A6L3W0X0"/>
<accession>A0A6L3W0X0</accession>
<organism evidence="1 2">
    <name type="scientific">Actinomadura montaniterrae</name>
    <dbReference type="NCBI Taxonomy" id="1803903"/>
    <lineage>
        <taxon>Bacteria</taxon>
        <taxon>Bacillati</taxon>
        <taxon>Actinomycetota</taxon>
        <taxon>Actinomycetes</taxon>
        <taxon>Streptosporangiales</taxon>
        <taxon>Thermomonosporaceae</taxon>
        <taxon>Actinomadura</taxon>
    </lineage>
</organism>
<evidence type="ECO:0008006" key="3">
    <source>
        <dbReference type="Google" id="ProtNLM"/>
    </source>
</evidence>
<name>A0A6L3W0X0_9ACTN</name>
<dbReference type="EMBL" id="WBMR01000028">
    <property type="protein sequence ID" value="KAB2382925.1"/>
    <property type="molecule type" value="Genomic_DNA"/>
</dbReference>
<comment type="caution">
    <text evidence="1">The sequence shown here is derived from an EMBL/GenBank/DDBJ whole genome shotgun (WGS) entry which is preliminary data.</text>
</comment>
<dbReference type="Proteomes" id="UP000483004">
    <property type="component" value="Unassembled WGS sequence"/>
</dbReference>